<sequence>MGIFGRIKNIAVADVNDFLDGLENPVSMVKQYIREVEEAAVQAQQAYANQLVAERQVDGLIAEAQKAVAKRTRQAELAVDQGEDGIAALALQEKLVQQQRLQTYLDQKELLAGQTAVLNEELKKLKDLHAVLQDKLLFLTSRANAAQAIQNANAALRSFDTNKIAGGLARIEAGIWRSEAQASAARHVQGVFGGGAPVNAGLAADVQEELKKLKAARSQG</sequence>
<dbReference type="InterPro" id="IPR007157">
    <property type="entry name" value="PspA_VIPP1"/>
</dbReference>
<dbReference type="PANTHER" id="PTHR31088">
    <property type="entry name" value="MEMBRANE-ASSOCIATED PROTEIN VIPP1, CHLOROPLASTIC"/>
    <property type="match status" value="1"/>
</dbReference>
<reference evidence="3" key="1">
    <citation type="submission" date="2011-06" db="EMBL/GenBank/DDBJ databases">
        <title>Complete genome sequence of Paenibacillus mucilaginosus KNP414.</title>
        <authorList>
            <person name="Wang J."/>
            <person name="Hu S."/>
            <person name="Hu X."/>
            <person name="Zhang B."/>
            <person name="Dong D."/>
            <person name="Zhang S."/>
            <person name="Zhao K."/>
            <person name="Wu D."/>
        </authorList>
    </citation>
    <scope>NUCLEOTIDE SEQUENCE [LARGE SCALE GENOMIC DNA]</scope>
    <source>
        <strain evidence="3">KNP414</strain>
    </source>
</reference>
<dbReference type="KEGG" id="pms:KNP414_07430"/>
<dbReference type="RefSeq" id="WP_013921075.1">
    <property type="nucleotide sequence ID" value="NC_015690.1"/>
</dbReference>
<dbReference type="HOGENOM" id="CLU_056466_4_2_9"/>
<evidence type="ECO:0000256" key="1">
    <source>
        <dbReference type="ARBA" id="ARBA00043985"/>
    </source>
</evidence>
<organism evidence="2 3">
    <name type="scientific">Paenibacillus mucilaginosus (strain KNP414)</name>
    <dbReference type="NCBI Taxonomy" id="1036673"/>
    <lineage>
        <taxon>Bacteria</taxon>
        <taxon>Bacillati</taxon>
        <taxon>Bacillota</taxon>
        <taxon>Bacilli</taxon>
        <taxon>Bacillales</taxon>
        <taxon>Paenibacillaceae</taxon>
        <taxon>Paenibacillus</taxon>
    </lineage>
</organism>
<name>F8F7C5_PAEMK</name>
<dbReference type="AlphaFoldDB" id="F8F7C5"/>
<reference evidence="2 3" key="2">
    <citation type="journal article" date="2013" name="Genome Announc.">
        <title>Genome Sequence of Growth-Improving Paenibacillus mucilaginosus Strain KNP414.</title>
        <authorList>
            <person name="Lu J.J."/>
            <person name="Wang J.F."/>
            <person name="Hu X.F."/>
        </authorList>
    </citation>
    <scope>NUCLEOTIDE SEQUENCE [LARGE SCALE GENOMIC DNA]</scope>
    <source>
        <strain evidence="2 3">KNP414</strain>
    </source>
</reference>
<proteinExistence type="inferred from homology"/>
<evidence type="ECO:0000313" key="3">
    <source>
        <dbReference type="Proteomes" id="UP000006620"/>
    </source>
</evidence>
<dbReference type="Proteomes" id="UP000006620">
    <property type="component" value="Chromosome"/>
</dbReference>
<gene>
    <name evidence="2" type="ordered locus">KNP414_07430</name>
</gene>
<dbReference type="EMBL" id="CP002869">
    <property type="protein sequence ID" value="AEI45934.1"/>
    <property type="molecule type" value="Genomic_DNA"/>
</dbReference>
<dbReference type="PATRIC" id="fig|1036673.3.peg.6934"/>
<accession>F8F7C5</accession>
<protein>
    <submittedName>
        <fullName evidence="2">PspA/IM30</fullName>
    </submittedName>
</protein>
<dbReference type="PANTHER" id="PTHR31088:SF6">
    <property type="entry name" value="PHAGE SHOCK PROTEIN A"/>
    <property type="match status" value="1"/>
</dbReference>
<comment type="similarity">
    <text evidence="1">Belongs to the PspA/Vipp/IM30 family.</text>
</comment>
<dbReference type="Pfam" id="PF04012">
    <property type="entry name" value="PspA_IM30"/>
    <property type="match status" value="1"/>
</dbReference>
<evidence type="ECO:0000313" key="2">
    <source>
        <dbReference type="EMBL" id="AEI45934.1"/>
    </source>
</evidence>